<dbReference type="Proteomes" id="UP000706525">
    <property type="component" value="Unassembled WGS sequence"/>
</dbReference>
<keyword evidence="3" id="KW-1185">Reference proteome</keyword>
<gene>
    <name evidence="2" type="ORF">LMG32289_06688</name>
</gene>
<evidence type="ECO:0000313" key="2">
    <source>
        <dbReference type="EMBL" id="CAG9186907.1"/>
    </source>
</evidence>
<keyword evidence="1" id="KW-0812">Transmembrane</keyword>
<comment type="caution">
    <text evidence="2">The sequence shown here is derived from an EMBL/GenBank/DDBJ whole genome shotgun (WGS) entry which is preliminary data.</text>
</comment>
<accession>A0ABM8Y2D1</accession>
<proteinExistence type="predicted"/>
<sequence length="106" mass="11179">MSLATLHTEARRRLIAAQGYPARFAARAAIGVAVHALKAERTQAAAMHAWYTDASHRDLSPPPNFVAEGCAPAFALIGIAAHRPLFLVGALAALAALPLLILSKFI</sequence>
<organism evidence="2 3">
    <name type="scientific">Cupriavidus pampae</name>
    <dbReference type="NCBI Taxonomy" id="659251"/>
    <lineage>
        <taxon>Bacteria</taxon>
        <taxon>Pseudomonadati</taxon>
        <taxon>Pseudomonadota</taxon>
        <taxon>Betaproteobacteria</taxon>
        <taxon>Burkholderiales</taxon>
        <taxon>Burkholderiaceae</taxon>
        <taxon>Cupriavidus</taxon>
    </lineage>
</organism>
<reference evidence="2 3" key="1">
    <citation type="submission" date="2021-08" db="EMBL/GenBank/DDBJ databases">
        <authorList>
            <person name="Peeters C."/>
        </authorList>
    </citation>
    <scope>NUCLEOTIDE SEQUENCE [LARGE SCALE GENOMIC DNA]</scope>
    <source>
        <strain evidence="2 3">LMG 32289</strain>
    </source>
</reference>
<evidence type="ECO:0000256" key="1">
    <source>
        <dbReference type="SAM" id="Phobius"/>
    </source>
</evidence>
<name>A0ABM8Y2D1_9BURK</name>
<protein>
    <submittedName>
        <fullName evidence="2">Uncharacterized protein</fullName>
    </submittedName>
</protein>
<keyword evidence="1" id="KW-0472">Membrane</keyword>
<keyword evidence="1" id="KW-1133">Transmembrane helix</keyword>
<feature type="transmembrane region" description="Helical" evidence="1">
    <location>
        <begin position="84"/>
        <end position="102"/>
    </location>
</feature>
<dbReference type="RefSeq" id="WP_223995856.1">
    <property type="nucleotide sequence ID" value="NZ_CAJZAG010000021.1"/>
</dbReference>
<dbReference type="EMBL" id="CAJZAG010000021">
    <property type="protein sequence ID" value="CAG9186907.1"/>
    <property type="molecule type" value="Genomic_DNA"/>
</dbReference>
<evidence type="ECO:0000313" key="3">
    <source>
        <dbReference type="Proteomes" id="UP000706525"/>
    </source>
</evidence>